<evidence type="ECO:0000313" key="2">
    <source>
        <dbReference type="EMBL" id="BAJ99545.1"/>
    </source>
</evidence>
<proteinExistence type="evidence at transcript level"/>
<dbReference type="InterPro" id="IPR001810">
    <property type="entry name" value="F-box_dom"/>
</dbReference>
<evidence type="ECO:0000259" key="1">
    <source>
        <dbReference type="SMART" id="SM00256"/>
    </source>
</evidence>
<accession>F2DWS4</accession>
<protein>
    <submittedName>
        <fullName evidence="2">Predicted protein</fullName>
    </submittedName>
</protein>
<reference evidence="2" key="1">
    <citation type="journal article" date="2011" name="Plant Physiol.">
        <title>Comprehensive sequence analysis of 24,783 barley full-length cDNAs derived from 12 clone libraries.</title>
        <authorList>
            <person name="Matsumoto T."/>
            <person name="Tanaka T."/>
            <person name="Sakai H."/>
            <person name="Amano N."/>
            <person name="Kanamori H."/>
            <person name="Kurita K."/>
            <person name="Kikuta A."/>
            <person name="Kamiya K."/>
            <person name="Yamamoto M."/>
            <person name="Ikawa H."/>
            <person name="Fujii N."/>
            <person name="Hori K."/>
            <person name="Itoh T."/>
            <person name="Sato K."/>
        </authorList>
    </citation>
    <scope>NUCLEOTIDE SEQUENCE</scope>
    <source>
        <tissue evidence="2">Shoot and root</tissue>
    </source>
</reference>
<dbReference type="PANTHER" id="PTHR36140:SF2">
    <property type="entry name" value="OS01G0152950 PROTEIN"/>
    <property type="match status" value="1"/>
</dbReference>
<dbReference type="PANTHER" id="PTHR36140">
    <property type="entry name" value="F-BOX DOMAIN-CONTAINING PROTEIN-RELATED"/>
    <property type="match status" value="1"/>
</dbReference>
<dbReference type="AlphaFoldDB" id="F2DWS4"/>
<name>F2DWS4_HORVV</name>
<organism evidence="2">
    <name type="scientific">Hordeum vulgare subsp. vulgare</name>
    <name type="common">Domesticated barley</name>
    <dbReference type="NCBI Taxonomy" id="112509"/>
    <lineage>
        <taxon>Eukaryota</taxon>
        <taxon>Viridiplantae</taxon>
        <taxon>Streptophyta</taxon>
        <taxon>Embryophyta</taxon>
        <taxon>Tracheophyta</taxon>
        <taxon>Spermatophyta</taxon>
        <taxon>Magnoliopsida</taxon>
        <taxon>Liliopsida</taxon>
        <taxon>Poales</taxon>
        <taxon>Poaceae</taxon>
        <taxon>BOP clade</taxon>
        <taxon>Pooideae</taxon>
        <taxon>Triticodae</taxon>
        <taxon>Triticeae</taxon>
        <taxon>Hordeinae</taxon>
        <taxon>Hordeum</taxon>
    </lineage>
</organism>
<dbReference type="Gene3D" id="1.20.1280.50">
    <property type="match status" value="1"/>
</dbReference>
<dbReference type="EMBL" id="AK368342">
    <property type="protein sequence ID" value="BAJ99545.1"/>
    <property type="molecule type" value="mRNA"/>
</dbReference>
<dbReference type="Pfam" id="PF12937">
    <property type="entry name" value="F-box-like"/>
    <property type="match status" value="1"/>
</dbReference>
<dbReference type="SMART" id="SM00256">
    <property type="entry name" value="FBOX"/>
    <property type="match status" value="1"/>
</dbReference>
<sequence>MAKAARVDAAGELLDDLLLLVFERLPGVQDLLRCAATCKQWLCLITDPVFLRRVGLWPETAPRPSVLVGIFYQNVVPPSAIQPLARIPDSPPQFLSLQAGGAHLTFDSFVANDDGLFNFAMPLASRRGLLLVGTLLPIPIDSQPREKLHLAVCRPLVDKQGRHLLPPPANREFIIGHRLTGFALLTDEDHRAIDDLDQQRRQPSFQVVLTYSAANRVMYVYTYSSATDTWSTPIECHQVSHLVRCGPCAGVVTCGTVHWLFTDQRSFYTLNVNVATAHVSLTKIPINVHEGEQRRRVPFPCVTRERKLSFVIIREDGVLELWAKQDNDHGGEAGAGGWLRSDLINLGSGDKINLVFFAETRGAMLVEQGGTFFTIDLKSKEKALVDLKGKEMEPVRGICRFPMHRCSSSWCSGFLCSWGKVSPCTYNKPVLYEVVGYLRQDEGRLSQTISKEHVHTSCRI</sequence>
<dbReference type="SUPFAM" id="SSF81383">
    <property type="entry name" value="F-box domain"/>
    <property type="match status" value="1"/>
</dbReference>
<dbReference type="InterPro" id="IPR036047">
    <property type="entry name" value="F-box-like_dom_sf"/>
</dbReference>
<feature type="domain" description="F-box" evidence="1">
    <location>
        <begin position="13"/>
        <end position="54"/>
    </location>
</feature>